<accession>A0A9Q1QI74</accession>
<organism evidence="2 3">
    <name type="scientific">Carnegiea gigantea</name>
    <dbReference type="NCBI Taxonomy" id="171969"/>
    <lineage>
        <taxon>Eukaryota</taxon>
        <taxon>Viridiplantae</taxon>
        <taxon>Streptophyta</taxon>
        <taxon>Embryophyta</taxon>
        <taxon>Tracheophyta</taxon>
        <taxon>Spermatophyta</taxon>
        <taxon>Magnoliopsida</taxon>
        <taxon>eudicotyledons</taxon>
        <taxon>Gunneridae</taxon>
        <taxon>Pentapetalae</taxon>
        <taxon>Caryophyllales</taxon>
        <taxon>Cactineae</taxon>
        <taxon>Cactaceae</taxon>
        <taxon>Cactoideae</taxon>
        <taxon>Echinocereeae</taxon>
        <taxon>Carnegiea</taxon>
    </lineage>
</organism>
<evidence type="ECO:0000256" key="1">
    <source>
        <dbReference type="SAM" id="MobiDB-lite"/>
    </source>
</evidence>
<dbReference type="EMBL" id="JAKOGI010000117">
    <property type="protein sequence ID" value="KAJ8443503.1"/>
    <property type="molecule type" value="Genomic_DNA"/>
</dbReference>
<feature type="region of interest" description="Disordered" evidence="1">
    <location>
        <begin position="1"/>
        <end position="34"/>
    </location>
</feature>
<gene>
    <name evidence="2" type="ORF">Cgig2_016986</name>
</gene>
<feature type="region of interest" description="Disordered" evidence="1">
    <location>
        <begin position="144"/>
        <end position="247"/>
    </location>
</feature>
<name>A0A9Q1QI74_9CARY</name>
<reference evidence="2" key="1">
    <citation type="submission" date="2022-04" db="EMBL/GenBank/DDBJ databases">
        <title>Carnegiea gigantea Genome sequencing and assembly v2.</title>
        <authorList>
            <person name="Copetti D."/>
            <person name="Sanderson M.J."/>
            <person name="Burquez A."/>
            <person name="Wojciechowski M.F."/>
        </authorList>
    </citation>
    <scope>NUCLEOTIDE SEQUENCE</scope>
    <source>
        <strain evidence="2">SGP5-SGP5p</strain>
        <tissue evidence="2">Aerial part</tissue>
    </source>
</reference>
<proteinExistence type="predicted"/>
<feature type="compositionally biased region" description="Basic and acidic residues" evidence="1">
    <location>
        <begin position="17"/>
        <end position="34"/>
    </location>
</feature>
<evidence type="ECO:0000313" key="2">
    <source>
        <dbReference type="EMBL" id="KAJ8443503.1"/>
    </source>
</evidence>
<comment type="caution">
    <text evidence="2">The sequence shown here is derived from an EMBL/GenBank/DDBJ whole genome shotgun (WGS) entry which is preliminary data.</text>
</comment>
<feature type="compositionally biased region" description="Low complexity" evidence="1">
    <location>
        <begin position="188"/>
        <end position="199"/>
    </location>
</feature>
<evidence type="ECO:0000313" key="3">
    <source>
        <dbReference type="Proteomes" id="UP001153076"/>
    </source>
</evidence>
<dbReference type="AlphaFoldDB" id="A0A9Q1QI74"/>
<dbReference type="Proteomes" id="UP001153076">
    <property type="component" value="Unassembled WGS sequence"/>
</dbReference>
<sequence>MDTAGSAQPIPAGGFLHRPESRPSFHPGEHGREVTRLERSARLPLGRHKGRVAVDLAARSAQGKTAASAMASTSYATQFRRTAWLDLEVDFLLIDVPTAYNAIIGRPILYRVKAVERVKQGKGGLHVGLSVVLAPFIFGSTSLSLQRDRDPPQQPVHAHPRSPDRPQSTGRLRIRPRESARPYGDIRGSPSGPADSPAPWLGQHRSQLSPAGAATLSFPLRGPRDLLAASHNVSDTERQAPPDAGTL</sequence>
<keyword evidence="3" id="KW-1185">Reference proteome</keyword>
<protein>
    <submittedName>
        <fullName evidence="2">Uncharacterized protein</fullName>
    </submittedName>
</protein>